<proteinExistence type="predicted"/>
<keyword evidence="2" id="KW-1185">Reference proteome</keyword>
<gene>
    <name evidence="1" type="ORF">B0H64DRAFT_190751</name>
</gene>
<evidence type="ECO:0000313" key="1">
    <source>
        <dbReference type="EMBL" id="KAK3294587.1"/>
    </source>
</evidence>
<dbReference type="EMBL" id="JAUEPN010000005">
    <property type="protein sequence ID" value="KAK3294587.1"/>
    <property type="molecule type" value="Genomic_DNA"/>
</dbReference>
<reference evidence="1" key="2">
    <citation type="submission" date="2023-06" db="EMBL/GenBank/DDBJ databases">
        <authorList>
            <consortium name="Lawrence Berkeley National Laboratory"/>
            <person name="Haridas S."/>
            <person name="Hensen N."/>
            <person name="Bonometti L."/>
            <person name="Westerberg I."/>
            <person name="Brannstrom I.O."/>
            <person name="Guillou S."/>
            <person name="Cros-Aarteil S."/>
            <person name="Calhoun S."/>
            <person name="Kuo A."/>
            <person name="Mondo S."/>
            <person name="Pangilinan J."/>
            <person name="Riley R."/>
            <person name="Labutti K."/>
            <person name="Andreopoulos B."/>
            <person name="Lipzen A."/>
            <person name="Chen C."/>
            <person name="Yanf M."/>
            <person name="Daum C."/>
            <person name="Ng V."/>
            <person name="Clum A."/>
            <person name="Steindorff A."/>
            <person name="Ohm R."/>
            <person name="Martin F."/>
            <person name="Silar P."/>
            <person name="Natvig D."/>
            <person name="Lalanne C."/>
            <person name="Gautier V."/>
            <person name="Ament-Velasquez S.L."/>
            <person name="Kruys A."/>
            <person name="Hutchinson M.I."/>
            <person name="Powell A.J."/>
            <person name="Barry K."/>
            <person name="Miller A.N."/>
            <person name="Grigoriev I.V."/>
            <person name="Debuchy R."/>
            <person name="Gladieux P."/>
            <person name="Thoren M.H."/>
            <person name="Johannesson H."/>
        </authorList>
    </citation>
    <scope>NUCLEOTIDE SEQUENCE</scope>
    <source>
        <strain evidence="1">CBS 168.71</strain>
    </source>
</reference>
<dbReference type="GeneID" id="87836019"/>
<dbReference type="Proteomes" id="UP001278766">
    <property type="component" value="Unassembled WGS sequence"/>
</dbReference>
<protein>
    <submittedName>
        <fullName evidence="1">Uncharacterized protein</fullName>
    </submittedName>
</protein>
<organism evidence="1 2">
    <name type="scientific">Chaetomium fimeti</name>
    <dbReference type="NCBI Taxonomy" id="1854472"/>
    <lineage>
        <taxon>Eukaryota</taxon>
        <taxon>Fungi</taxon>
        <taxon>Dikarya</taxon>
        <taxon>Ascomycota</taxon>
        <taxon>Pezizomycotina</taxon>
        <taxon>Sordariomycetes</taxon>
        <taxon>Sordariomycetidae</taxon>
        <taxon>Sordariales</taxon>
        <taxon>Chaetomiaceae</taxon>
        <taxon>Chaetomium</taxon>
    </lineage>
</organism>
<name>A0AAE0LRA3_9PEZI</name>
<accession>A0AAE0LRA3</accession>
<evidence type="ECO:0000313" key="2">
    <source>
        <dbReference type="Proteomes" id="UP001278766"/>
    </source>
</evidence>
<sequence>MKDVLVQKPEAIKVTKTQAVGDECFSPSANTKELPFFKTVGGLKPSHRRRSCGDLISSTSTYLNKLRDTVFIPALSIYSFAQSQLTKRAATVTKFAGLAGFAIACVALWSTLSAMEDGRRALALAQWTARKDFLGYCQSVNYTAAGCEKATKTSLSPPPIFVASDTPVITILGCTDVSFGLPVKDHAQIPTAGLYGIIEFADLLPPPLPIA</sequence>
<dbReference type="AlphaFoldDB" id="A0AAE0LRA3"/>
<dbReference type="RefSeq" id="XP_062658101.1">
    <property type="nucleotide sequence ID" value="XM_062799071.1"/>
</dbReference>
<comment type="caution">
    <text evidence="1">The sequence shown here is derived from an EMBL/GenBank/DDBJ whole genome shotgun (WGS) entry which is preliminary data.</text>
</comment>
<reference evidence="1" key="1">
    <citation type="journal article" date="2023" name="Mol. Phylogenet. Evol.">
        <title>Genome-scale phylogeny and comparative genomics of the fungal order Sordariales.</title>
        <authorList>
            <person name="Hensen N."/>
            <person name="Bonometti L."/>
            <person name="Westerberg I."/>
            <person name="Brannstrom I.O."/>
            <person name="Guillou S."/>
            <person name="Cros-Aarteil S."/>
            <person name="Calhoun S."/>
            <person name="Haridas S."/>
            <person name="Kuo A."/>
            <person name="Mondo S."/>
            <person name="Pangilinan J."/>
            <person name="Riley R."/>
            <person name="LaButti K."/>
            <person name="Andreopoulos B."/>
            <person name="Lipzen A."/>
            <person name="Chen C."/>
            <person name="Yan M."/>
            <person name="Daum C."/>
            <person name="Ng V."/>
            <person name="Clum A."/>
            <person name="Steindorff A."/>
            <person name="Ohm R.A."/>
            <person name="Martin F."/>
            <person name="Silar P."/>
            <person name="Natvig D.O."/>
            <person name="Lalanne C."/>
            <person name="Gautier V."/>
            <person name="Ament-Velasquez S.L."/>
            <person name="Kruys A."/>
            <person name="Hutchinson M.I."/>
            <person name="Powell A.J."/>
            <person name="Barry K."/>
            <person name="Miller A.N."/>
            <person name="Grigoriev I.V."/>
            <person name="Debuchy R."/>
            <person name="Gladieux P."/>
            <person name="Hiltunen Thoren M."/>
            <person name="Johannesson H."/>
        </authorList>
    </citation>
    <scope>NUCLEOTIDE SEQUENCE</scope>
    <source>
        <strain evidence="1">CBS 168.71</strain>
    </source>
</reference>